<organism evidence="1 2">
    <name type="scientific">Spiromyces aspiralis</name>
    <dbReference type="NCBI Taxonomy" id="68401"/>
    <lineage>
        <taxon>Eukaryota</taxon>
        <taxon>Fungi</taxon>
        <taxon>Fungi incertae sedis</taxon>
        <taxon>Zoopagomycota</taxon>
        <taxon>Kickxellomycotina</taxon>
        <taxon>Kickxellomycetes</taxon>
        <taxon>Kickxellales</taxon>
        <taxon>Kickxellaceae</taxon>
        <taxon>Spiromyces</taxon>
    </lineage>
</organism>
<dbReference type="Proteomes" id="UP001145114">
    <property type="component" value="Unassembled WGS sequence"/>
</dbReference>
<sequence length="418" mass="48564">MPKGRWDTQIYRKLCEELKWFLWRGLWLTVFIAALAGVMLAIYYQLSDKTTYDYARARFDWKAEPSSYLTPFDEEFGNYNVLLDAHAHTTYSDGVLTPAELVDYSKANGYNALMVTDHQTVEGGLAAERYAKEHYPGEFVVIPGMEYSCCRIHMNLIGINETLLVVSDKPTDEDLRRIIQQVHDLGGLVIVNHIPWSTYVMTPWNVARLPDHPTRQALLDMGVDGFEIVNGDTFDLRTYQFIQSQPGRQRPIILTGSDTHTPDTAFAWTVMRAVNLTKEAILDEIRNRRTSFLLDPAGLDHKAVVGRKESYYRVAPFTELSKYFASFYYQDKGMYSFKGTFCQPEYVYVHKSMIGFFVLYMACMLVGFAILQMLWRRVRTKMAMMWLRWQWLRWWHRRLFGRGLDFSPNTGMLPATTP</sequence>
<gene>
    <name evidence="1" type="ORF">EV182_000593</name>
</gene>
<evidence type="ECO:0000313" key="2">
    <source>
        <dbReference type="Proteomes" id="UP001145114"/>
    </source>
</evidence>
<comment type="caution">
    <text evidence="1">The sequence shown here is derived from an EMBL/GenBank/DDBJ whole genome shotgun (WGS) entry which is preliminary data.</text>
</comment>
<keyword evidence="2" id="KW-1185">Reference proteome</keyword>
<protein>
    <submittedName>
        <fullName evidence="1">Uncharacterized protein</fullName>
    </submittedName>
</protein>
<reference evidence="1" key="1">
    <citation type="submission" date="2022-06" db="EMBL/GenBank/DDBJ databases">
        <title>Phylogenomic reconstructions and comparative analyses of Kickxellomycotina fungi.</title>
        <authorList>
            <person name="Reynolds N.K."/>
            <person name="Stajich J.E."/>
            <person name="Barry K."/>
            <person name="Grigoriev I.V."/>
            <person name="Crous P."/>
            <person name="Smith M.E."/>
        </authorList>
    </citation>
    <scope>NUCLEOTIDE SEQUENCE</scope>
    <source>
        <strain evidence="1">RSA 2271</strain>
    </source>
</reference>
<dbReference type="EMBL" id="JAMZIH010000033">
    <property type="protein sequence ID" value="KAJ1680148.1"/>
    <property type="molecule type" value="Genomic_DNA"/>
</dbReference>
<proteinExistence type="predicted"/>
<accession>A0ACC1HWL5</accession>
<name>A0ACC1HWL5_9FUNG</name>
<evidence type="ECO:0000313" key="1">
    <source>
        <dbReference type="EMBL" id="KAJ1680148.1"/>
    </source>
</evidence>